<dbReference type="EMBL" id="JAKKPZ010000246">
    <property type="protein sequence ID" value="KAI1697878.1"/>
    <property type="molecule type" value="Genomic_DNA"/>
</dbReference>
<sequence>MSVLALVTAVIILSAVADAAVRVDVVLEIDGGAVKKEDHEVYLAVKTGQVFTRVPNQKVWVDSDEDEEANKRELAFLLENVNTLDGKNTWVVVQKKLPTQAGGSSPVIVGSAEITKSHKVTKPLLEQAFNKLPGRTSATYKVTVKSLMDR</sequence>
<comment type="caution">
    <text evidence="2">The sequence shown here is derived from an EMBL/GenBank/DDBJ whole genome shotgun (WGS) entry which is preliminary data.</text>
</comment>
<name>A0AAD4QY99_9BILA</name>
<gene>
    <name evidence="2" type="ORF">DdX_18243</name>
</gene>
<feature type="signal peptide" evidence="1">
    <location>
        <begin position="1"/>
        <end position="19"/>
    </location>
</feature>
<evidence type="ECO:0000256" key="1">
    <source>
        <dbReference type="SAM" id="SignalP"/>
    </source>
</evidence>
<dbReference type="AlphaFoldDB" id="A0AAD4QY99"/>
<dbReference type="Proteomes" id="UP001201812">
    <property type="component" value="Unassembled WGS sequence"/>
</dbReference>
<feature type="chain" id="PRO_5042098059" evidence="1">
    <location>
        <begin position="20"/>
        <end position="150"/>
    </location>
</feature>
<keyword evidence="1" id="KW-0732">Signal</keyword>
<evidence type="ECO:0000313" key="3">
    <source>
        <dbReference type="Proteomes" id="UP001201812"/>
    </source>
</evidence>
<accession>A0AAD4QY99</accession>
<evidence type="ECO:0000313" key="2">
    <source>
        <dbReference type="EMBL" id="KAI1697878.1"/>
    </source>
</evidence>
<protein>
    <submittedName>
        <fullName evidence="2">Uncharacterized protein</fullName>
    </submittedName>
</protein>
<organism evidence="2 3">
    <name type="scientific">Ditylenchus destructor</name>
    <dbReference type="NCBI Taxonomy" id="166010"/>
    <lineage>
        <taxon>Eukaryota</taxon>
        <taxon>Metazoa</taxon>
        <taxon>Ecdysozoa</taxon>
        <taxon>Nematoda</taxon>
        <taxon>Chromadorea</taxon>
        <taxon>Rhabditida</taxon>
        <taxon>Tylenchina</taxon>
        <taxon>Tylenchomorpha</taxon>
        <taxon>Sphaerularioidea</taxon>
        <taxon>Anguinidae</taxon>
        <taxon>Anguininae</taxon>
        <taxon>Ditylenchus</taxon>
    </lineage>
</organism>
<proteinExistence type="predicted"/>
<keyword evidence="3" id="KW-1185">Reference proteome</keyword>
<reference evidence="2" key="1">
    <citation type="submission" date="2022-01" db="EMBL/GenBank/DDBJ databases">
        <title>Genome Sequence Resource for Two Populations of Ditylenchus destructor, the Migratory Endoparasitic Phytonematode.</title>
        <authorList>
            <person name="Zhang H."/>
            <person name="Lin R."/>
            <person name="Xie B."/>
        </authorList>
    </citation>
    <scope>NUCLEOTIDE SEQUENCE</scope>
    <source>
        <strain evidence="2">BazhouSP</strain>
    </source>
</reference>